<keyword evidence="5" id="KW-1185">Reference proteome</keyword>
<keyword evidence="2" id="KW-1133">Transmembrane helix</keyword>
<dbReference type="EMBL" id="JXXN02001537">
    <property type="protein sequence ID" value="THD24563.1"/>
    <property type="molecule type" value="Genomic_DNA"/>
</dbReference>
<feature type="region of interest" description="Disordered" evidence="1">
    <location>
        <begin position="751"/>
        <end position="770"/>
    </location>
</feature>
<proteinExistence type="predicted"/>
<dbReference type="CDD" id="cd22823">
    <property type="entry name" value="Gal_Rha_Lectin"/>
    <property type="match status" value="1"/>
</dbReference>
<evidence type="ECO:0000313" key="5">
    <source>
        <dbReference type="Proteomes" id="UP000230066"/>
    </source>
</evidence>
<keyword evidence="2" id="KW-0812">Transmembrane</keyword>
<evidence type="ECO:0000313" key="4">
    <source>
        <dbReference type="EMBL" id="THD24563.1"/>
    </source>
</evidence>
<dbReference type="InterPro" id="IPR043159">
    <property type="entry name" value="Lectin_gal-bd_sf"/>
</dbReference>
<organism evidence="4 5">
    <name type="scientific">Fasciola hepatica</name>
    <name type="common">Liver fluke</name>
    <dbReference type="NCBI Taxonomy" id="6192"/>
    <lineage>
        <taxon>Eukaryota</taxon>
        <taxon>Metazoa</taxon>
        <taxon>Spiralia</taxon>
        <taxon>Lophotrochozoa</taxon>
        <taxon>Platyhelminthes</taxon>
        <taxon>Trematoda</taxon>
        <taxon>Digenea</taxon>
        <taxon>Plagiorchiida</taxon>
        <taxon>Echinostomata</taxon>
        <taxon>Echinostomatoidea</taxon>
        <taxon>Fasciolidae</taxon>
        <taxon>Fasciola</taxon>
    </lineage>
</organism>
<keyword evidence="2" id="KW-0472">Membrane</keyword>
<feature type="signal peptide" evidence="3">
    <location>
        <begin position="1"/>
        <end position="28"/>
    </location>
</feature>
<comment type="caution">
    <text evidence="4">The sequence shown here is derived from an EMBL/GenBank/DDBJ whole genome shotgun (WGS) entry which is preliminary data.</text>
</comment>
<feature type="region of interest" description="Disordered" evidence="1">
    <location>
        <begin position="687"/>
        <end position="718"/>
    </location>
</feature>
<sequence length="931" mass="102432">MTLISTAKTTFSVWTLILTLFTTELIHSIKSNEQWVRKSHIQQELRFVEIINCLPPTGQLKDGRTQAMLPRQMLHCPTGAFVHIMNAVVGQTFTTDSPCPHLGYRDNKGEPVAIDPLQRVKCASNSVVALVQQLCQGMNTCDIVRKLSRMETGVKCQHVTFLRVNYTCFPAYSQQEVVCADSYVELSCTSVGTEATLLLLQAKLGLNPTTEAELHSNGKSKHCANAIDQVNCKPVDVSALTARNCNRRAVCTVNPAMIADQLRKQSDAVMSGRINSSSQEELLMGRHEQDLTGSLGIATKCAKSNLYLEYTCAHTALLRPVIRTNAVYEKRRLNKSLQPVRQQLTEALESENPKGSSLVSLESVVQKAGPVFDRNALRNPVANPASSEIIRDGPNVLLISLIPSIICLLLVSILVAYVVYTKRTTRQNQWVQKPYQSNKCGANFPSQSDKLVTLDPANQDVPIQSTGTLNSLAERTRLLMSLKDRLLWTPLELRRASNSLNESVCCECSRTDCEPPCTTSGEVRLSRDGTVSQPVTDCPCQNSVQVTNLAKSTSHSLSNTQNEVTWEPGTNQACQVCSMKSSTVGGNNIATCHQAGSRNLKGDDAPKAAKHSGLYTSFPTKYFPGIEQKVVSPAFDATKNWTQYGYAQPRAAPEHKSINLTASPLNPRAHSNRTPGVGNHELYQSMIRSSSQSHPQNPPNSADQRLPPKVAPPLFNSSDKFSRSLTESYQPKHVFNLRFTKIPVVRYPYEAENDSEDSSHSINRDSPNVRVPGVGSLLRQNRPDLCPPIKVENKLSVGSPGADAGSPNKIILLSSRDQTEYNENNNNSVTTTVQLNSSPSVADSRASPDYTMVEEYKSSSTVSVSPRPYPRLLSDVPSSNKISTMYPSPKPSKQLRFQTSVPELPHTVYDHNNVLSPCDMSTSMCRSTRQT</sequence>
<evidence type="ECO:0008006" key="6">
    <source>
        <dbReference type="Google" id="ProtNLM"/>
    </source>
</evidence>
<feature type="chain" id="PRO_5020033086" description="SUEL-type lectin domain-containing protein" evidence="3">
    <location>
        <begin position="29"/>
        <end position="931"/>
    </location>
</feature>
<dbReference type="AlphaFoldDB" id="A0A4E0RAL8"/>
<feature type="transmembrane region" description="Helical" evidence="2">
    <location>
        <begin position="396"/>
        <end position="420"/>
    </location>
</feature>
<gene>
    <name evidence="4" type="ORF">D915_004765</name>
</gene>
<feature type="region of interest" description="Disordered" evidence="1">
    <location>
        <begin position="821"/>
        <end position="848"/>
    </location>
</feature>
<evidence type="ECO:0000256" key="1">
    <source>
        <dbReference type="SAM" id="MobiDB-lite"/>
    </source>
</evidence>
<evidence type="ECO:0000256" key="3">
    <source>
        <dbReference type="SAM" id="SignalP"/>
    </source>
</evidence>
<keyword evidence="3" id="KW-0732">Signal</keyword>
<dbReference type="Gene3D" id="2.60.120.740">
    <property type="match status" value="1"/>
</dbReference>
<dbReference type="Proteomes" id="UP000230066">
    <property type="component" value="Unassembled WGS sequence"/>
</dbReference>
<feature type="compositionally biased region" description="Low complexity" evidence="1">
    <location>
        <begin position="821"/>
        <end position="837"/>
    </location>
</feature>
<evidence type="ECO:0000256" key="2">
    <source>
        <dbReference type="SAM" id="Phobius"/>
    </source>
</evidence>
<feature type="compositionally biased region" description="Low complexity" evidence="1">
    <location>
        <begin position="689"/>
        <end position="701"/>
    </location>
</feature>
<reference evidence="4" key="1">
    <citation type="submission" date="2019-03" db="EMBL/GenBank/DDBJ databases">
        <title>Improved annotation for the trematode Fasciola hepatica.</title>
        <authorList>
            <person name="Choi Y.-J."/>
            <person name="Martin J."/>
            <person name="Mitreva M."/>
        </authorList>
    </citation>
    <scope>NUCLEOTIDE SEQUENCE [LARGE SCALE GENOMIC DNA]</scope>
</reference>
<protein>
    <recommendedName>
        <fullName evidence="6">SUEL-type lectin domain-containing protein</fullName>
    </recommendedName>
</protein>
<name>A0A4E0RAL8_FASHE</name>
<accession>A0A4E0RAL8</accession>